<dbReference type="PATRIC" id="fig|294.195.peg.115"/>
<feature type="chain" id="PRO_5007165891" description="Lipoprotein" evidence="1">
    <location>
        <begin position="25"/>
        <end position="149"/>
    </location>
</feature>
<evidence type="ECO:0000256" key="1">
    <source>
        <dbReference type="SAM" id="SignalP"/>
    </source>
</evidence>
<organism evidence="2 3">
    <name type="scientific">Pseudomonas fluorescens</name>
    <dbReference type="NCBI Taxonomy" id="294"/>
    <lineage>
        <taxon>Bacteria</taxon>
        <taxon>Pseudomonadati</taxon>
        <taxon>Pseudomonadota</taxon>
        <taxon>Gammaproteobacteria</taxon>
        <taxon>Pseudomonadales</taxon>
        <taxon>Pseudomonadaceae</taxon>
        <taxon>Pseudomonas</taxon>
    </lineage>
</organism>
<proteinExistence type="predicted"/>
<evidence type="ECO:0008006" key="4">
    <source>
        <dbReference type="Google" id="ProtNLM"/>
    </source>
</evidence>
<dbReference type="EMBL" id="LCYC01000002">
    <property type="protein sequence ID" value="KWV84283.1"/>
    <property type="molecule type" value="Genomic_DNA"/>
</dbReference>
<dbReference type="PROSITE" id="PS51257">
    <property type="entry name" value="PROKAR_LIPOPROTEIN"/>
    <property type="match status" value="1"/>
</dbReference>
<feature type="signal peptide" evidence="1">
    <location>
        <begin position="1"/>
        <end position="24"/>
    </location>
</feature>
<dbReference type="Proteomes" id="UP000063434">
    <property type="component" value="Unassembled WGS sequence"/>
</dbReference>
<dbReference type="AlphaFoldDB" id="A0A120G5K9"/>
<keyword evidence="1" id="KW-0732">Signal</keyword>
<protein>
    <recommendedName>
        <fullName evidence="4">Lipoprotein</fullName>
    </recommendedName>
</protein>
<name>A0A120G5K9_PSEFL</name>
<comment type="caution">
    <text evidence="2">The sequence shown here is derived from an EMBL/GenBank/DDBJ whole genome shotgun (WGS) entry which is preliminary data.</text>
</comment>
<dbReference type="RefSeq" id="WP_081089280.1">
    <property type="nucleotide sequence ID" value="NZ_LCYC01000002.1"/>
</dbReference>
<evidence type="ECO:0000313" key="2">
    <source>
        <dbReference type="EMBL" id="KWV84283.1"/>
    </source>
</evidence>
<reference evidence="2 3" key="1">
    <citation type="submission" date="2015-05" db="EMBL/GenBank/DDBJ databases">
        <title>A genomic and transcriptomic approach to investigate the blue pigment phenotype in Pseudomonas fluorescens.</title>
        <authorList>
            <person name="Andreani N.A."/>
            <person name="Cardazzo B."/>
        </authorList>
    </citation>
    <scope>NUCLEOTIDE SEQUENCE [LARGE SCALE GENOMIC DNA]</scope>
    <source>
        <strain evidence="2 3">Ps_40</strain>
    </source>
</reference>
<accession>A0A120G5K9</accession>
<gene>
    <name evidence="2" type="ORF">PFL603g_00109</name>
</gene>
<evidence type="ECO:0000313" key="3">
    <source>
        <dbReference type="Proteomes" id="UP000063434"/>
    </source>
</evidence>
<sequence>MKSGTHTAALLAAAIIVGCTNSSSQTVTVPLNATPRNGGQIANTTLAVQGNETAFSFVVSGVPSGTLRPLNLYTFINKGSCERPGSVAYAMNDRINTNRISATRGWTYSRSAPVALSELLSGGYYLVVRTTPADGNVDIFCGDIKPETR</sequence>